<dbReference type="KEGG" id="pfy:PFICI_06431"/>
<feature type="transmembrane region" description="Helical" evidence="5">
    <location>
        <begin position="158"/>
        <end position="179"/>
    </location>
</feature>
<dbReference type="SUPFAM" id="SSF103473">
    <property type="entry name" value="MFS general substrate transporter"/>
    <property type="match status" value="1"/>
</dbReference>
<feature type="transmembrane region" description="Helical" evidence="5">
    <location>
        <begin position="312"/>
        <end position="330"/>
    </location>
</feature>
<dbReference type="EMBL" id="KI912112">
    <property type="protein sequence ID" value="ETS81429.1"/>
    <property type="molecule type" value="Genomic_DNA"/>
</dbReference>
<evidence type="ECO:0000256" key="1">
    <source>
        <dbReference type="ARBA" id="ARBA00004141"/>
    </source>
</evidence>
<keyword evidence="3 5" id="KW-1133">Transmembrane helix</keyword>
<dbReference type="GO" id="GO:0016020">
    <property type="term" value="C:membrane"/>
    <property type="evidence" value="ECO:0007669"/>
    <property type="project" value="UniProtKB-SubCell"/>
</dbReference>
<feature type="transmembrane region" description="Helical" evidence="5">
    <location>
        <begin position="96"/>
        <end position="116"/>
    </location>
</feature>
<dbReference type="AlphaFoldDB" id="W3X5X3"/>
<evidence type="ECO:0000256" key="3">
    <source>
        <dbReference type="ARBA" id="ARBA00022989"/>
    </source>
</evidence>
<dbReference type="OrthoDB" id="2130629at2759"/>
<feature type="transmembrane region" description="Helical" evidence="5">
    <location>
        <begin position="281"/>
        <end position="300"/>
    </location>
</feature>
<protein>
    <recommendedName>
        <fullName evidence="6">Major facilitator superfamily (MFS) profile domain-containing protein</fullName>
    </recommendedName>
</protein>
<gene>
    <name evidence="7" type="ORF">PFICI_06431</name>
</gene>
<dbReference type="PANTHER" id="PTHR42718:SF23">
    <property type="entry name" value="MAJOR FACILITATOR SUPERFAMILY (MFS) PROFILE DOMAIN-CONTAINING PROTEIN"/>
    <property type="match status" value="1"/>
</dbReference>
<dbReference type="InterPro" id="IPR036259">
    <property type="entry name" value="MFS_trans_sf"/>
</dbReference>
<dbReference type="Gene3D" id="1.20.1250.20">
    <property type="entry name" value="MFS general substrate transporter like domains"/>
    <property type="match status" value="1"/>
</dbReference>
<dbReference type="Pfam" id="PF07690">
    <property type="entry name" value="MFS_1"/>
    <property type="match status" value="1"/>
</dbReference>
<evidence type="ECO:0000259" key="6">
    <source>
        <dbReference type="PROSITE" id="PS50850"/>
    </source>
</evidence>
<keyword evidence="2 5" id="KW-0812">Transmembrane</keyword>
<feature type="transmembrane region" description="Helical" evidence="5">
    <location>
        <begin position="128"/>
        <end position="146"/>
    </location>
</feature>
<dbReference type="InterPro" id="IPR020846">
    <property type="entry name" value="MFS_dom"/>
</dbReference>
<keyword evidence="8" id="KW-1185">Reference proteome</keyword>
<feature type="domain" description="Major facilitator superfamily (MFS) profile" evidence="6">
    <location>
        <begin position="59"/>
        <end position="343"/>
    </location>
</feature>
<dbReference type="HOGENOM" id="CLU_809187_0_0_1"/>
<reference evidence="8" key="1">
    <citation type="journal article" date="2015" name="BMC Genomics">
        <title>Genomic and transcriptomic analysis of the endophytic fungus Pestalotiopsis fici reveals its lifestyle and high potential for synthesis of natural products.</title>
        <authorList>
            <person name="Wang X."/>
            <person name="Zhang X."/>
            <person name="Liu L."/>
            <person name="Xiang M."/>
            <person name="Wang W."/>
            <person name="Sun X."/>
            <person name="Che Y."/>
            <person name="Guo L."/>
            <person name="Liu G."/>
            <person name="Guo L."/>
            <person name="Wang C."/>
            <person name="Yin W.B."/>
            <person name="Stadler M."/>
            <person name="Zhang X."/>
            <person name="Liu X."/>
        </authorList>
    </citation>
    <scope>NUCLEOTIDE SEQUENCE [LARGE SCALE GENOMIC DNA]</scope>
    <source>
        <strain evidence="8">W106-1 / CGMCC3.15140</strain>
    </source>
</reference>
<name>W3X5X3_PESFW</name>
<feature type="transmembrane region" description="Helical" evidence="5">
    <location>
        <begin position="53"/>
        <end position="73"/>
    </location>
</feature>
<dbReference type="PROSITE" id="PS50850">
    <property type="entry name" value="MFS"/>
    <property type="match status" value="1"/>
</dbReference>
<dbReference type="Proteomes" id="UP000030651">
    <property type="component" value="Unassembled WGS sequence"/>
</dbReference>
<dbReference type="InterPro" id="IPR011701">
    <property type="entry name" value="MFS"/>
</dbReference>
<evidence type="ECO:0000256" key="2">
    <source>
        <dbReference type="ARBA" id="ARBA00022692"/>
    </source>
</evidence>
<sequence>MAHEDIEKPESQKTWNSSTDTFHEELEDVCLDEDVQKPVPLPPGTRPEVLSNIVHECFFVALIAFGAASSVFLQRSMIVVAADINKSLNMSPAETAWVSGASGLTTGAFLIPFGHLADVCPVLSRKHLLILSLTAFSLIVAFTSFANSGIVVDIMSGLAGLACAATIPIAVGILSLVYPEPSRRKNIVFSSFLMGNPAAIIVGGLGTGGVASSFSWRATFIFLGILYALVTILSWWIVPNVVESRSNPKLRRAQRCDGASPFVLVSKKIPNIGGAFQRFDWTGLFLLVTGVLMFTVALTIGPEGPQPWKTPTVILLLTLGLLLLGSFIMWESSAKTPMIPPAI</sequence>
<evidence type="ECO:0000313" key="8">
    <source>
        <dbReference type="Proteomes" id="UP000030651"/>
    </source>
</evidence>
<evidence type="ECO:0000256" key="5">
    <source>
        <dbReference type="SAM" id="Phobius"/>
    </source>
</evidence>
<accession>W3X5X3</accession>
<dbReference type="eggNOG" id="KOG0254">
    <property type="taxonomic scope" value="Eukaryota"/>
</dbReference>
<keyword evidence="4 5" id="KW-0472">Membrane</keyword>
<dbReference type="RefSeq" id="XP_007833203.1">
    <property type="nucleotide sequence ID" value="XM_007835012.1"/>
</dbReference>
<feature type="transmembrane region" description="Helical" evidence="5">
    <location>
        <begin position="191"/>
        <end position="214"/>
    </location>
</feature>
<dbReference type="GO" id="GO:0022857">
    <property type="term" value="F:transmembrane transporter activity"/>
    <property type="evidence" value="ECO:0007669"/>
    <property type="project" value="InterPro"/>
</dbReference>
<dbReference type="InParanoid" id="W3X5X3"/>
<dbReference type="GeneID" id="19271444"/>
<evidence type="ECO:0000256" key="4">
    <source>
        <dbReference type="ARBA" id="ARBA00023136"/>
    </source>
</evidence>
<evidence type="ECO:0000313" key="7">
    <source>
        <dbReference type="EMBL" id="ETS81429.1"/>
    </source>
</evidence>
<proteinExistence type="predicted"/>
<organism evidence="7 8">
    <name type="scientific">Pestalotiopsis fici (strain W106-1 / CGMCC3.15140)</name>
    <dbReference type="NCBI Taxonomy" id="1229662"/>
    <lineage>
        <taxon>Eukaryota</taxon>
        <taxon>Fungi</taxon>
        <taxon>Dikarya</taxon>
        <taxon>Ascomycota</taxon>
        <taxon>Pezizomycotina</taxon>
        <taxon>Sordariomycetes</taxon>
        <taxon>Xylariomycetidae</taxon>
        <taxon>Amphisphaeriales</taxon>
        <taxon>Sporocadaceae</taxon>
        <taxon>Pestalotiopsis</taxon>
    </lineage>
</organism>
<dbReference type="PANTHER" id="PTHR42718">
    <property type="entry name" value="MAJOR FACILITATOR SUPERFAMILY MULTIDRUG TRANSPORTER MFSC"/>
    <property type="match status" value="1"/>
</dbReference>
<dbReference type="OMA" id="MAHEDIE"/>
<feature type="transmembrane region" description="Helical" evidence="5">
    <location>
        <begin position="220"/>
        <end position="242"/>
    </location>
</feature>
<comment type="subcellular location">
    <subcellularLocation>
        <location evidence="1">Membrane</location>
        <topology evidence="1">Multi-pass membrane protein</topology>
    </subcellularLocation>
</comment>